<evidence type="ECO:0000313" key="2">
    <source>
        <dbReference type="EMBL" id="MBL7259397.1"/>
    </source>
</evidence>
<protein>
    <submittedName>
        <fullName evidence="2">Class I SAM-dependent methyltransferase</fullName>
    </submittedName>
</protein>
<reference evidence="2 3" key="1">
    <citation type="submission" date="2021-01" db="EMBL/GenBank/DDBJ databases">
        <title>Actinoplanes sp. nov. LDG1-01 isolated from lichen.</title>
        <authorList>
            <person name="Saeng-In P."/>
            <person name="Phongsopitanun W."/>
            <person name="Kanchanasin P."/>
            <person name="Yuki M."/>
            <person name="Kudo T."/>
            <person name="Ohkuma M."/>
            <person name="Tanasupawat S."/>
        </authorList>
    </citation>
    <scope>NUCLEOTIDE SEQUENCE [LARGE SCALE GENOMIC DNA]</scope>
    <source>
        <strain evidence="2 3">LDG1-01</strain>
    </source>
</reference>
<dbReference type="PANTHER" id="PTHR43591">
    <property type="entry name" value="METHYLTRANSFERASE"/>
    <property type="match status" value="1"/>
</dbReference>
<accession>A0ABS1VY37</accession>
<keyword evidence="3" id="KW-1185">Reference proteome</keyword>
<dbReference type="GO" id="GO:0032259">
    <property type="term" value="P:methylation"/>
    <property type="evidence" value="ECO:0007669"/>
    <property type="project" value="UniProtKB-KW"/>
</dbReference>
<dbReference type="RefSeq" id="WP_202996101.1">
    <property type="nucleotide sequence ID" value="NZ_JAENHO010000011.1"/>
</dbReference>
<dbReference type="EMBL" id="JAENHO010000011">
    <property type="protein sequence ID" value="MBL7259397.1"/>
    <property type="molecule type" value="Genomic_DNA"/>
</dbReference>
<proteinExistence type="predicted"/>
<dbReference type="SUPFAM" id="SSF53335">
    <property type="entry name" value="S-adenosyl-L-methionine-dependent methyltransferases"/>
    <property type="match status" value="1"/>
</dbReference>
<dbReference type="CDD" id="cd02440">
    <property type="entry name" value="AdoMet_MTases"/>
    <property type="match status" value="1"/>
</dbReference>
<evidence type="ECO:0000313" key="3">
    <source>
        <dbReference type="Proteomes" id="UP000598996"/>
    </source>
</evidence>
<dbReference type="Pfam" id="PF08241">
    <property type="entry name" value="Methyltransf_11"/>
    <property type="match status" value="1"/>
</dbReference>
<gene>
    <name evidence="2" type="ORF">JKJ07_34290</name>
</gene>
<keyword evidence="2" id="KW-0808">Transferase</keyword>
<dbReference type="Proteomes" id="UP000598996">
    <property type="component" value="Unassembled WGS sequence"/>
</dbReference>
<name>A0ABS1VY37_9ACTN</name>
<organism evidence="2 3">
    <name type="scientific">Paractinoplanes lichenicola</name>
    <dbReference type="NCBI Taxonomy" id="2802976"/>
    <lineage>
        <taxon>Bacteria</taxon>
        <taxon>Bacillati</taxon>
        <taxon>Actinomycetota</taxon>
        <taxon>Actinomycetes</taxon>
        <taxon>Micromonosporales</taxon>
        <taxon>Micromonosporaceae</taxon>
        <taxon>Paractinoplanes</taxon>
    </lineage>
</organism>
<sequence length="259" mass="27468">MADRATDIRRRSGSLMTYGPAMAAAYDRGRRLREGDVERWMVAARPYLPSGAGWILDLGAGTGRFSDALAAISGASVVACEPSADMRAVLRANVPVVGGTGEAIPFGAGVFDAVWASQMIHHVGDLPGFAAELRRVLRPAGRVLIRGGFGPVQEIPLYRYFPSAWADGTAARLGLDRITEVLTAAGFATVECLQVEQTFVADADEFVEKAASRSLSPLAALPDQAFEDGLAALRRDAAEGRVTGPIVERLDLVVFRAGP</sequence>
<dbReference type="PANTHER" id="PTHR43591:SF24">
    <property type="entry name" value="2-METHOXY-6-POLYPRENYL-1,4-BENZOQUINOL METHYLASE, MITOCHONDRIAL"/>
    <property type="match status" value="1"/>
</dbReference>
<feature type="domain" description="Methyltransferase type 11" evidence="1">
    <location>
        <begin position="56"/>
        <end position="145"/>
    </location>
</feature>
<dbReference type="InterPro" id="IPR013216">
    <property type="entry name" value="Methyltransf_11"/>
</dbReference>
<dbReference type="InterPro" id="IPR029063">
    <property type="entry name" value="SAM-dependent_MTases_sf"/>
</dbReference>
<dbReference type="GO" id="GO:0008168">
    <property type="term" value="F:methyltransferase activity"/>
    <property type="evidence" value="ECO:0007669"/>
    <property type="project" value="UniProtKB-KW"/>
</dbReference>
<evidence type="ECO:0000259" key="1">
    <source>
        <dbReference type="Pfam" id="PF08241"/>
    </source>
</evidence>
<keyword evidence="2" id="KW-0489">Methyltransferase</keyword>
<dbReference type="Gene3D" id="3.40.50.150">
    <property type="entry name" value="Vaccinia Virus protein VP39"/>
    <property type="match status" value="1"/>
</dbReference>
<comment type="caution">
    <text evidence="2">The sequence shown here is derived from an EMBL/GenBank/DDBJ whole genome shotgun (WGS) entry which is preliminary data.</text>
</comment>